<dbReference type="InterPro" id="IPR036412">
    <property type="entry name" value="HAD-like_sf"/>
</dbReference>
<keyword evidence="2" id="KW-1185">Reference proteome</keyword>
<evidence type="ECO:0000313" key="2">
    <source>
        <dbReference type="Proteomes" id="UP000594681"/>
    </source>
</evidence>
<dbReference type="RefSeq" id="WP_165008083.1">
    <property type="nucleotide sequence ID" value="NZ_CP064954.1"/>
</dbReference>
<dbReference type="InterPro" id="IPR023214">
    <property type="entry name" value="HAD_sf"/>
</dbReference>
<dbReference type="Gene3D" id="3.40.50.1000">
    <property type="entry name" value="HAD superfamily/HAD-like"/>
    <property type="match status" value="1"/>
</dbReference>
<dbReference type="SFLD" id="SFLDG01129">
    <property type="entry name" value="C1.5:_HAD__Beta-PGM__Phosphata"/>
    <property type="match status" value="1"/>
</dbReference>
<dbReference type="EMBL" id="CP064954">
    <property type="protein sequence ID" value="QPK80200.1"/>
    <property type="molecule type" value="Genomic_DNA"/>
</dbReference>
<dbReference type="PANTHER" id="PTHR18901">
    <property type="entry name" value="2-DEOXYGLUCOSE-6-PHOSPHATE PHOSPHATASE 2"/>
    <property type="match status" value="1"/>
</dbReference>
<gene>
    <name evidence="1" type="ORF">G7Y31_05905</name>
</gene>
<dbReference type="InterPro" id="IPR006439">
    <property type="entry name" value="HAD-SF_hydro_IA"/>
</dbReference>
<dbReference type="Gene3D" id="1.10.150.240">
    <property type="entry name" value="Putative phosphatase, domain 2"/>
    <property type="match status" value="1"/>
</dbReference>
<proteinExistence type="predicted"/>
<name>A0A7T0KHI4_9CORY</name>
<dbReference type="SFLD" id="SFLDG01135">
    <property type="entry name" value="C1.5.6:_HAD__Beta-PGM__Phospha"/>
    <property type="match status" value="1"/>
</dbReference>
<reference evidence="1 2" key="1">
    <citation type="submission" date="2020-11" db="EMBL/GenBank/DDBJ databases">
        <title>Corynebacterium sp. ZJ-599.</title>
        <authorList>
            <person name="Zhou J."/>
        </authorList>
    </citation>
    <scope>NUCLEOTIDE SEQUENCE [LARGE SCALE GENOMIC DNA]</scope>
    <source>
        <strain evidence="1 2">ZJ-599</strain>
    </source>
</reference>
<organism evidence="1 2">
    <name type="scientific">Corynebacterium lizhenjunii</name>
    <dbReference type="NCBI Taxonomy" id="2709394"/>
    <lineage>
        <taxon>Bacteria</taxon>
        <taxon>Bacillati</taxon>
        <taxon>Actinomycetota</taxon>
        <taxon>Actinomycetes</taxon>
        <taxon>Mycobacteriales</taxon>
        <taxon>Corynebacteriaceae</taxon>
        <taxon>Corynebacterium</taxon>
    </lineage>
</organism>
<dbReference type="SUPFAM" id="SSF56784">
    <property type="entry name" value="HAD-like"/>
    <property type="match status" value="1"/>
</dbReference>
<sequence>MQATTPEADLAGLPAAVFWDMDGTLTDSEPLWEKATYRLSRQLGKELVPEVRELTVGGTFAGTFAIIADYAGYNPQPGDEQRFEADMQDYVAGLYDQELVIFPGVRELLEQLHAAGVPMMVTTNTQRAVADPVISAIGSQYFVGSVCGDEVPAGKPAPDMYLEAAHRVGADPASCLVFEDSQAGMSAAVAAGCRVIGLPAESNADLPTGAVPVCSLHTASHLAGASIADVRRWWAVLTLNPQHAPGAQD</sequence>
<dbReference type="NCBIfam" id="TIGR01509">
    <property type="entry name" value="HAD-SF-IA-v3"/>
    <property type="match status" value="1"/>
</dbReference>
<protein>
    <submittedName>
        <fullName evidence="1">HAD family phosphatase</fullName>
    </submittedName>
</protein>
<dbReference type="SFLD" id="SFLDS00003">
    <property type="entry name" value="Haloacid_Dehalogenase"/>
    <property type="match status" value="1"/>
</dbReference>
<dbReference type="Proteomes" id="UP000594681">
    <property type="component" value="Chromosome"/>
</dbReference>
<dbReference type="InterPro" id="IPR023198">
    <property type="entry name" value="PGP-like_dom2"/>
</dbReference>
<dbReference type="Pfam" id="PF00702">
    <property type="entry name" value="Hydrolase"/>
    <property type="match status" value="1"/>
</dbReference>
<dbReference type="AlphaFoldDB" id="A0A7T0KHI4"/>
<accession>A0A7T0KHI4</accession>
<evidence type="ECO:0000313" key="1">
    <source>
        <dbReference type="EMBL" id="QPK80200.1"/>
    </source>
</evidence>
<dbReference type="CDD" id="cd07505">
    <property type="entry name" value="HAD_BPGM-like"/>
    <property type="match status" value="1"/>
</dbReference>
<dbReference type="PANTHER" id="PTHR18901:SF38">
    <property type="entry name" value="PSEUDOURIDINE-5'-PHOSPHATASE"/>
    <property type="match status" value="1"/>
</dbReference>
<dbReference type="KEGG" id="cliz:G7Y31_05905"/>